<dbReference type="RefSeq" id="WP_141149077.1">
    <property type="nucleotide sequence ID" value="NZ_VHLG01000005.1"/>
</dbReference>
<dbReference type="SUPFAM" id="SSF51905">
    <property type="entry name" value="FAD/NAD(P)-binding domain"/>
    <property type="match status" value="2"/>
</dbReference>
<organism evidence="2 3">
    <name type="scientific">Martelella alba</name>
    <dbReference type="NCBI Taxonomy" id="2590451"/>
    <lineage>
        <taxon>Bacteria</taxon>
        <taxon>Pseudomonadati</taxon>
        <taxon>Pseudomonadota</taxon>
        <taxon>Alphaproteobacteria</taxon>
        <taxon>Hyphomicrobiales</taxon>
        <taxon>Aurantimonadaceae</taxon>
        <taxon>Martelella</taxon>
    </lineage>
</organism>
<reference evidence="2 3" key="1">
    <citation type="submission" date="2019-06" db="EMBL/GenBank/DDBJ databases">
        <authorList>
            <person name="Li M."/>
        </authorList>
    </citation>
    <scope>NUCLEOTIDE SEQUENCE [LARGE SCALE GENOMIC DNA]</scope>
    <source>
        <strain evidence="2 3">BGMRC2036</strain>
    </source>
</reference>
<sequence>MSEDLRTRLAALKSRATYEIECIEGMAPVWLEKPQADNRYNVVIVGAGLNGLSAAFALKRRGIGGVIVIDQSVTGREGPWITSARMKTLRSPKTLAGPDFGIPSLSPRAWYETVYGADSFAGIEKIARPDWMNYMLWFRDAIDVEIHNETRLEAVAEGEDGVRLSLSGNTSLPKEITCRHLILANGTDGCGGPLIPADIAALPRQFWTHSAEEADDSHLADKDVIVLGSATSSFDWAVRALEKGAKSVTMVARAKSLARTEALAWTNFPGYLGHYASLSDDEKWRFTKSFFALKVPPTQDQFDRACAYPQFRMEFASGIKSMIIKGDRLAVTTVSGAHVIDHILLGTGYAVDFTLRPELAALEGRFLRWEDRFTAEVIEEAPAIGPFPYLGHGFELTPKSTTDQWVRRVHIFNGGAVPSLGPVSNGITGVKYGIARIADGLTQALFLQESDRLQDEFANYSELHFDPRDKISA</sequence>
<dbReference type="GO" id="GO:0004497">
    <property type="term" value="F:monooxygenase activity"/>
    <property type="evidence" value="ECO:0007669"/>
    <property type="project" value="TreeGrafter"/>
</dbReference>
<name>A0A506UFC1_9HYPH</name>
<comment type="caution">
    <text evidence="2">The sequence shown here is derived from an EMBL/GenBank/DDBJ whole genome shotgun (WGS) entry which is preliminary data.</text>
</comment>
<evidence type="ECO:0000313" key="3">
    <source>
        <dbReference type="Proteomes" id="UP000318801"/>
    </source>
</evidence>
<dbReference type="PANTHER" id="PTHR43539">
    <property type="entry name" value="FLAVIN-BINDING MONOOXYGENASE-LIKE PROTEIN (AFU_ORTHOLOGUE AFUA_4G09220)"/>
    <property type="match status" value="1"/>
</dbReference>
<dbReference type="InterPro" id="IPR036188">
    <property type="entry name" value="FAD/NAD-bd_sf"/>
</dbReference>
<keyword evidence="1" id="KW-0560">Oxidoreductase</keyword>
<dbReference type="Gene3D" id="3.50.50.60">
    <property type="entry name" value="FAD/NAD(P)-binding domain"/>
    <property type="match status" value="1"/>
</dbReference>
<dbReference type="AlphaFoldDB" id="A0A506UFC1"/>
<dbReference type="EMBL" id="VHLG01000005">
    <property type="protein sequence ID" value="TPW30507.1"/>
    <property type="molecule type" value="Genomic_DNA"/>
</dbReference>
<dbReference type="GO" id="GO:0050660">
    <property type="term" value="F:flavin adenine dinucleotide binding"/>
    <property type="evidence" value="ECO:0007669"/>
    <property type="project" value="TreeGrafter"/>
</dbReference>
<dbReference type="OrthoDB" id="8671611at2"/>
<dbReference type="Pfam" id="PF13738">
    <property type="entry name" value="Pyr_redox_3"/>
    <property type="match status" value="1"/>
</dbReference>
<dbReference type="PANTHER" id="PTHR43539:SF91">
    <property type="entry name" value="FAD-DEPENDENT URATE HYDROXYLASE"/>
    <property type="match status" value="1"/>
</dbReference>
<protein>
    <submittedName>
        <fullName evidence="2">NAD(P)/FAD-dependent oxidoreductase</fullName>
    </submittedName>
</protein>
<accession>A0A506UFC1</accession>
<evidence type="ECO:0000313" key="2">
    <source>
        <dbReference type="EMBL" id="TPW30507.1"/>
    </source>
</evidence>
<dbReference type="InterPro" id="IPR050982">
    <property type="entry name" value="Auxin_biosynth/cation_transpt"/>
</dbReference>
<evidence type="ECO:0000256" key="1">
    <source>
        <dbReference type="ARBA" id="ARBA00023002"/>
    </source>
</evidence>
<proteinExistence type="predicted"/>
<gene>
    <name evidence="2" type="ORF">FJU08_11060</name>
</gene>
<keyword evidence="3" id="KW-1185">Reference proteome</keyword>
<dbReference type="Proteomes" id="UP000318801">
    <property type="component" value="Unassembled WGS sequence"/>
</dbReference>